<sequence>MTTANEREQTHYFVPQPSRWPAVGAVALFCLGLGAAFAVNGQPLGKLSLGVGALILIYMLFGWFGDVIRESRHGDYQGKEDMSFRWGMGWFIFSEVMFFGAFFGALYWVRVVSVPTLGEMDYKILYPDFEASWPLLTGPGITKPYQAMSAWGLPALNTLILLSSGAMVTWAHWALLQGRRAQLKLGLLLTVLLGTLFLCLQMYEYGHAMSELNLSLASGAYGMTFFMLTGFHGMHVLLGTIILAVVWLRVMRGHFDGQHHFAFEAAAWYWHFVDVVWLLLFVFVYWL</sequence>
<dbReference type="EC" id="7.1.1.9" evidence="3"/>
<organism evidence="13 14">
    <name type="scientific">Chromobacterium haemolyticum</name>
    <dbReference type="NCBI Taxonomy" id="394935"/>
    <lineage>
        <taxon>Bacteria</taxon>
        <taxon>Pseudomonadati</taxon>
        <taxon>Pseudomonadota</taxon>
        <taxon>Betaproteobacteria</taxon>
        <taxon>Neisseriales</taxon>
        <taxon>Chromobacteriaceae</taxon>
        <taxon>Chromobacterium</taxon>
    </lineage>
</organism>
<dbReference type="GO" id="GO:0005886">
    <property type="term" value="C:plasma membrane"/>
    <property type="evidence" value="ECO:0007669"/>
    <property type="project" value="UniProtKB-SubCell"/>
</dbReference>
<keyword evidence="7 11" id="KW-0472">Membrane</keyword>
<evidence type="ECO:0000256" key="6">
    <source>
        <dbReference type="ARBA" id="ARBA00022989"/>
    </source>
</evidence>
<feature type="transmembrane region" description="Helical" evidence="11">
    <location>
        <begin position="47"/>
        <end position="68"/>
    </location>
</feature>
<dbReference type="SUPFAM" id="SSF81452">
    <property type="entry name" value="Cytochrome c oxidase subunit III-like"/>
    <property type="match status" value="1"/>
</dbReference>
<feature type="transmembrane region" description="Helical" evidence="11">
    <location>
        <begin position="20"/>
        <end position="41"/>
    </location>
</feature>
<dbReference type="Pfam" id="PF00510">
    <property type="entry name" value="COX3"/>
    <property type="match status" value="1"/>
</dbReference>
<evidence type="ECO:0000313" key="13">
    <source>
        <dbReference type="EMBL" id="OQS43558.1"/>
    </source>
</evidence>
<dbReference type="RefSeq" id="WP_043636849.1">
    <property type="nucleotide sequence ID" value="NZ_CP109905.1"/>
</dbReference>
<evidence type="ECO:0000256" key="3">
    <source>
        <dbReference type="ARBA" id="ARBA00012949"/>
    </source>
</evidence>
<keyword evidence="5" id="KW-1278">Translocase</keyword>
<feature type="transmembrane region" description="Helical" evidence="11">
    <location>
        <begin position="223"/>
        <end position="248"/>
    </location>
</feature>
<dbReference type="Proteomes" id="UP000192721">
    <property type="component" value="Unassembled WGS sequence"/>
</dbReference>
<gene>
    <name evidence="13" type="ORF">B0T45_02280</name>
</gene>
<dbReference type="AlphaFoldDB" id="A0A1W0D9D5"/>
<dbReference type="Gene3D" id="1.10.287.70">
    <property type="match status" value="1"/>
</dbReference>
<dbReference type="InterPro" id="IPR033945">
    <property type="entry name" value="Cyt_c_oxase_su3_dom"/>
</dbReference>
<dbReference type="InterPro" id="IPR013833">
    <property type="entry name" value="Cyt_c_oxidase_su3_a-hlx"/>
</dbReference>
<dbReference type="GO" id="GO:0004129">
    <property type="term" value="F:cytochrome-c oxidase activity"/>
    <property type="evidence" value="ECO:0007669"/>
    <property type="project" value="UniProtKB-EC"/>
</dbReference>
<evidence type="ECO:0000256" key="7">
    <source>
        <dbReference type="ARBA" id="ARBA00023136"/>
    </source>
</evidence>
<name>A0A1W0D9D5_9NEIS</name>
<protein>
    <recommendedName>
        <fullName evidence="3">cytochrome-c oxidase</fullName>
        <ecNumber evidence="3">7.1.1.9</ecNumber>
    </recommendedName>
    <alternativeName>
        <fullName evidence="8">Cytochrome aa3 subunit 3</fullName>
    </alternativeName>
    <alternativeName>
        <fullName evidence="9">Cytochrome c oxidase polypeptide III</fullName>
    </alternativeName>
</protein>
<feature type="domain" description="Heme-copper oxidase subunit III family profile" evidence="12">
    <location>
        <begin position="8"/>
        <end position="287"/>
    </location>
</feature>
<dbReference type="CDD" id="cd01665">
    <property type="entry name" value="Cyt_c_Oxidase_III"/>
    <property type="match status" value="1"/>
</dbReference>
<evidence type="ECO:0000259" key="12">
    <source>
        <dbReference type="PROSITE" id="PS50253"/>
    </source>
</evidence>
<dbReference type="PANTHER" id="PTHR11403:SF7">
    <property type="entry name" value="CYTOCHROME C OXIDASE SUBUNIT 3"/>
    <property type="match status" value="1"/>
</dbReference>
<proteinExistence type="inferred from homology"/>
<evidence type="ECO:0000256" key="4">
    <source>
        <dbReference type="ARBA" id="ARBA00022692"/>
    </source>
</evidence>
<dbReference type="InterPro" id="IPR035973">
    <property type="entry name" value="Cyt_c_oxidase_su3-like_sf"/>
</dbReference>
<evidence type="ECO:0000256" key="11">
    <source>
        <dbReference type="SAM" id="Phobius"/>
    </source>
</evidence>
<feature type="transmembrane region" description="Helical" evidence="11">
    <location>
        <begin position="89"/>
        <end position="109"/>
    </location>
</feature>
<dbReference type="FunFam" id="1.20.120.80:FF:000003">
    <property type="entry name" value="Cytochrome c oxidase subunit 3"/>
    <property type="match status" value="1"/>
</dbReference>
<dbReference type="GO" id="GO:0019646">
    <property type="term" value="P:aerobic electron transport chain"/>
    <property type="evidence" value="ECO:0007669"/>
    <property type="project" value="InterPro"/>
</dbReference>
<dbReference type="Gene3D" id="1.20.120.80">
    <property type="entry name" value="Cytochrome c oxidase, subunit III, four-helix bundle"/>
    <property type="match status" value="1"/>
</dbReference>
<feature type="transmembrane region" description="Helical" evidence="11">
    <location>
        <begin position="151"/>
        <end position="173"/>
    </location>
</feature>
<comment type="similarity">
    <text evidence="2 10">Belongs to the cytochrome c oxidase subunit 3 family.</text>
</comment>
<evidence type="ECO:0000256" key="10">
    <source>
        <dbReference type="RuleBase" id="RU003376"/>
    </source>
</evidence>
<evidence type="ECO:0000256" key="5">
    <source>
        <dbReference type="ARBA" id="ARBA00022967"/>
    </source>
</evidence>
<feature type="transmembrane region" description="Helical" evidence="11">
    <location>
        <begin position="185"/>
        <end position="203"/>
    </location>
</feature>
<evidence type="ECO:0000256" key="2">
    <source>
        <dbReference type="ARBA" id="ARBA00010581"/>
    </source>
</evidence>
<dbReference type="PANTHER" id="PTHR11403">
    <property type="entry name" value="CYTOCHROME C OXIDASE SUBUNIT III"/>
    <property type="match status" value="1"/>
</dbReference>
<comment type="caution">
    <text evidence="13">The sequence shown here is derived from an EMBL/GenBank/DDBJ whole genome shotgun (WGS) entry which is preliminary data.</text>
</comment>
<dbReference type="InterPro" id="IPR024791">
    <property type="entry name" value="Cyt_c/ubiquinol_Oxase_su3"/>
</dbReference>
<evidence type="ECO:0000313" key="14">
    <source>
        <dbReference type="Proteomes" id="UP000192721"/>
    </source>
</evidence>
<dbReference type="EMBL" id="MUKV01000002">
    <property type="protein sequence ID" value="OQS43558.1"/>
    <property type="molecule type" value="Genomic_DNA"/>
</dbReference>
<dbReference type="InterPro" id="IPR000298">
    <property type="entry name" value="Cyt_c_oxidase-like_su3"/>
</dbReference>
<reference evidence="13 14" key="1">
    <citation type="submission" date="2017-02" db="EMBL/GenBank/DDBJ databases">
        <title>Chromobacterium haemolyticum H5244.</title>
        <authorList>
            <person name="Gulvik C.A."/>
        </authorList>
    </citation>
    <scope>NUCLEOTIDE SEQUENCE [LARGE SCALE GENOMIC DNA]</scope>
    <source>
        <strain evidence="13 14">H5244</strain>
    </source>
</reference>
<comment type="subcellular location">
    <subcellularLocation>
        <location evidence="10">Cell membrane</location>
        <topology evidence="10">Multi-pass membrane protein</topology>
    </subcellularLocation>
    <subcellularLocation>
        <location evidence="1">Membrane</location>
        <topology evidence="1">Multi-pass membrane protein</topology>
    </subcellularLocation>
</comment>
<dbReference type="PROSITE" id="PS50253">
    <property type="entry name" value="COX3"/>
    <property type="match status" value="1"/>
</dbReference>
<accession>A0A1W0D9D5</accession>
<evidence type="ECO:0000256" key="1">
    <source>
        <dbReference type="ARBA" id="ARBA00004141"/>
    </source>
</evidence>
<keyword evidence="4 10" id="KW-0812">Transmembrane</keyword>
<evidence type="ECO:0000256" key="8">
    <source>
        <dbReference type="ARBA" id="ARBA00031400"/>
    </source>
</evidence>
<evidence type="ECO:0000256" key="9">
    <source>
        <dbReference type="ARBA" id="ARBA00031625"/>
    </source>
</evidence>
<keyword evidence="6 11" id="KW-1133">Transmembrane helix</keyword>
<feature type="transmembrane region" description="Helical" evidence="11">
    <location>
        <begin position="268"/>
        <end position="286"/>
    </location>
</feature>